<dbReference type="Proteomes" id="UP000435649">
    <property type="component" value="Unassembled WGS sequence"/>
</dbReference>
<feature type="coiled-coil region" evidence="1">
    <location>
        <begin position="190"/>
        <end position="235"/>
    </location>
</feature>
<dbReference type="AlphaFoldDB" id="A0A844G6K9"/>
<accession>A0A844G6K9</accession>
<comment type="caution">
    <text evidence="2">The sequence shown here is derived from an EMBL/GenBank/DDBJ whole genome shotgun (WGS) entry which is preliminary data.</text>
</comment>
<keyword evidence="1" id="KW-0175">Coiled coil</keyword>
<organism evidence="2 3">
    <name type="scientific">Victivallis lenta</name>
    <dbReference type="NCBI Taxonomy" id="2606640"/>
    <lineage>
        <taxon>Bacteria</taxon>
        <taxon>Pseudomonadati</taxon>
        <taxon>Lentisphaerota</taxon>
        <taxon>Lentisphaeria</taxon>
        <taxon>Victivallales</taxon>
        <taxon>Victivallaceae</taxon>
        <taxon>Victivallis</taxon>
    </lineage>
</organism>
<sequence length="343" mass="39930">MTVINEMAREQMQSKGLLTGGYKQLGKFCQKELANDELAMFNHILLKLSTSCYRNLFDYLAEGKDFSGQSGEYAKQLLSALCCPNSNSYHILKLITDANYTNLQKVASESNYTSDIRSFIHTCQECDFALLCAEYWFDAIYLDMIKAEKFVNKNIFISNISVFSNNYINAIESQFAAIFSIIGMTKALSTDRTIKELEKYKDKIPELQNTIDILQQEKKEIVNDIKSELKNMQSNFWIQEKDAEDLYAQLPKITDKILKKARQHWNLSGRSLEDKLRKKLKNNLNLTPLKVNKRTEYWRIQDISKALGSFKDSPLSEQEWERYLERWGKFKKDIVLKVEFPCL</sequence>
<reference evidence="2 3" key="1">
    <citation type="submission" date="2019-08" db="EMBL/GenBank/DDBJ databases">
        <title>In-depth cultivation of the pig gut microbiome towards novel bacterial diversity and tailored functional studies.</title>
        <authorList>
            <person name="Wylensek D."/>
            <person name="Hitch T.C.A."/>
            <person name="Clavel T."/>
        </authorList>
    </citation>
    <scope>NUCLEOTIDE SEQUENCE [LARGE SCALE GENOMIC DNA]</scope>
    <source>
        <strain evidence="2 3">BBE-744-WT-12</strain>
    </source>
</reference>
<name>A0A844G6K9_9BACT</name>
<gene>
    <name evidence="2" type="ORF">FYJ85_21155</name>
</gene>
<proteinExistence type="predicted"/>
<evidence type="ECO:0000313" key="2">
    <source>
        <dbReference type="EMBL" id="MST99540.1"/>
    </source>
</evidence>
<dbReference type="RefSeq" id="WP_154420715.1">
    <property type="nucleotide sequence ID" value="NZ_VUNS01000040.1"/>
</dbReference>
<evidence type="ECO:0000256" key="1">
    <source>
        <dbReference type="SAM" id="Coils"/>
    </source>
</evidence>
<dbReference type="EMBL" id="VUNS01000040">
    <property type="protein sequence ID" value="MST99540.1"/>
    <property type="molecule type" value="Genomic_DNA"/>
</dbReference>
<evidence type="ECO:0000313" key="3">
    <source>
        <dbReference type="Proteomes" id="UP000435649"/>
    </source>
</evidence>
<keyword evidence="3" id="KW-1185">Reference proteome</keyword>
<protein>
    <submittedName>
        <fullName evidence="2">Uncharacterized protein</fullName>
    </submittedName>
</protein>